<reference evidence="2 3" key="1">
    <citation type="submission" date="2016-10" db="EMBL/GenBank/DDBJ databases">
        <authorList>
            <person name="de Groot N.N."/>
        </authorList>
    </citation>
    <scope>NUCLEOTIDE SEQUENCE [LARGE SCALE GENOMIC DNA]</scope>
    <source>
        <strain evidence="2 3">CBS 141442</strain>
    </source>
</reference>
<dbReference type="InterPro" id="IPR029021">
    <property type="entry name" value="Prot-tyrosine_phosphatase-like"/>
</dbReference>
<feature type="compositionally biased region" description="Low complexity" evidence="1">
    <location>
        <begin position="76"/>
        <end position="87"/>
    </location>
</feature>
<dbReference type="EMBL" id="LT635756">
    <property type="protein sequence ID" value="SGZ46557.1"/>
    <property type="molecule type" value="Genomic_DNA"/>
</dbReference>
<dbReference type="STRING" id="45354.A0A1L0B8Q2"/>
<evidence type="ECO:0000256" key="1">
    <source>
        <dbReference type="SAM" id="MobiDB-lite"/>
    </source>
</evidence>
<dbReference type="GO" id="GO:0016791">
    <property type="term" value="F:phosphatase activity"/>
    <property type="evidence" value="ECO:0007669"/>
    <property type="project" value="TreeGrafter"/>
</dbReference>
<dbReference type="Gene3D" id="3.90.190.10">
    <property type="entry name" value="Protein tyrosine phosphatase superfamily"/>
    <property type="match status" value="1"/>
</dbReference>
<dbReference type="Pfam" id="PF03162">
    <property type="entry name" value="Y_phosphatase2"/>
    <property type="match status" value="1"/>
</dbReference>
<dbReference type="SUPFAM" id="SSF52799">
    <property type="entry name" value="(Phosphotyrosine protein) phosphatases II"/>
    <property type="match status" value="1"/>
</dbReference>
<dbReference type="InterPro" id="IPR004861">
    <property type="entry name" value="Siw14-like"/>
</dbReference>
<feature type="region of interest" description="Disordered" evidence="1">
    <location>
        <begin position="74"/>
        <end position="95"/>
    </location>
</feature>
<keyword evidence="3" id="KW-1185">Reference proteome</keyword>
<sequence>MLVPPDNFGLVEPGVYRCSKLEAGHFPFLETLQLKTLVLLDAAKPPRTLKSFLDANHVEIFNLGAMKISNHQNTGSLSSKNSLSEQSDGLGTTTPHNNDEIEIVVLDTKKKNDLWMVIEKNLIVAAFEILFDKSKHNLLLVDLSLTLVGILRKIQKWNFNSIVNEYRIFTGNASKNNYNMEVFLELVEPELIPSELDLAIKRRGDDVILDSLLIKSSRPLVQSRTSLDDGPLTCDEDDTLSFDDYEEDMDDDMLSASPQIPANLLKLVEQRKIDEKHSPGTSPDYRRGSFGMSRNGSLEAFNTMQRRKSSVDSRYIQKNNTRFRNPSFSLPVSPQHRGLFETSLRTYRFDKERLALEELHKLKEKYSYKYYKPSTHSLHVPGLDIIRLRLPPEHLLPDWFIKGRDFWEQRTADVSYR</sequence>
<protein>
    <submittedName>
        <fullName evidence="2">CIC11C00000004278</fullName>
    </submittedName>
</protein>
<dbReference type="AlphaFoldDB" id="A0A1L0B8Q2"/>
<dbReference type="PANTHER" id="PTHR31126">
    <property type="entry name" value="TYROSINE-PROTEIN PHOSPHATASE"/>
    <property type="match status" value="1"/>
</dbReference>
<evidence type="ECO:0000313" key="3">
    <source>
        <dbReference type="Proteomes" id="UP000182334"/>
    </source>
</evidence>
<accession>A0A1L0B8Q2</accession>
<organism evidence="2 3">
    <name type="scientific">Sungouiella intermedia</name>
    <dbReference type="NCBI Taxonomy" id="45354"/>
    <lineage>
        <taxon>Eukaryota</taxon>
        <taxon>Fungi</taxon>
        <taxon>Dikarya</taxon>
        <taxon>Ascomycota</taxon>
        <taxon>Saccharomycotina</taxon>
        <taxon>Pichiomycetes</taxon>
        <taxon>Metschnikowiaceae</taxon>
        <taxon>Sungouiella</taxon>
    </lineage>
</organism>
<proteinExistence type="predicted"/>
<dbReference type="OrthoDB" id="6375174at2759"/>
<dbReference type="PANTHER" id="PTHR31126:SF70">
    <property type="entry name" value="PROTEIN OCA4"/>
    <property type="match status" value="1"/>
</dbReference>
<gene>
    <name evidence="2" type="ORF">SAMEA4029010_CIC11G00000004278</name>
</gene>
<name>A0A1L0B8Q2_9ASCO</name>
<dbReference type="Proteomes" id="UP000182334">
    <property type="component" value="Chromosome I"/>
</dbReference>
<evidence type="ECO:0000313" key="2">
    <source>
        <dbReference type="EMBL" id="SGZ46557.1"/>
    </source>
</evidence>